<accession>A0A9W6LNZ8</accession>
<name>A0A9W6LNZ8_9FUSO</name>
<proteinExistence type="predicted"/>
<gene>
    <name evidence="1" type="ORF">PM10SUCC1_19640</name>
</gene>
<reference evidence="1" key="1">
    <citation type="submission" date="2022-12" db="EMBL/GenBank/DDBJ databases">
        <title>Reference genome sequencing for broad-spectrum identification of bacterial and archaeal isolates by mass spectrometry.</title>
        <authorList>
            <person name="Sekiguchi Y."/>
            <person name="Tourlousse D.M."/>
        </authorList>
    </citation>
    <scope>NUCLEOTIDE SEQUENCE</scope>
    <source>
        <strain evidence="1">10succ1</strain>
    </source>
</reference>
<comment type="caution">
    <text evidence="1">The sequence shown here is derived from an EMBL/GenBank/DDBJ whole genome shotgun (WGS) entry which is preliminary data.</text>
</comment>
<organism evidence="1 2">
    <name type="scientific">Propionigenium maris DSM 9537</name>
    <dbReference type="NCBI Taxonomy" id="1123000"/>
    <lineage>
        <taxon>Bacteria</taxon>
        <taxon>Fusobacteriati</taxon>
        <taxon>Fusobacteriota</taxon>
        <taxon>Fusobacteriia</taxon>
        <taxon>Fusobacteriales</taxon>
        <taxon>Fusobacteriaceae</taxon>
        <taxon>Propionigenium</taxon>
    </lineage>
</organism>
<dbReference type="EMBL" id="BSDY01000008">
    <property type="protein sequence ID" value="GLI56450.1"/>
    <property type="molecule type" value="Genomic_DNA"/>
</dbReference>
<evidence type="ECO:0000313" key="2">
    <source>
        <dbReference type="Proteomes" id="UP001144471"/>
    </source>
</evidence>
<evidence type="ECO:0000313" key="1">
    <source>
        <dbReference type="EMBL" id="GLI56450.1"/>
    </source>
</evidence>
<dbReference type="AlphaFoldDB" id="A0A9W6LNZ8"/>
<dbReference type="RefSeq" id="WP_281835624.1">
    <property type="nucleotide sequence ID" value="NZ_BSDY01000008.1"/>
</dbReference>
<protein>
    <submittedName>
        <fullName evidence="1">Uncharacterized protein</fullName>
    </submittedName>
</protein>
<sequence>MKIYKLATLSIFLMTNLLIFGYVNPLGNLSLDEIQGDARKRAEMTRIAEIEEEMYLERSPRETQWLTEEEPEDARLIMYLDPAVGYGPRKDYELIEAIEYKYPDGTTRIVSYDGTLLKDK</sequence>
<dbReference type="Proteomes" id="UP001144471">
    <property type="component" value="Unassembled WGS sequence"/>
</dbReference>
<keyword evidence="2" id="KW-1185">Reference proteome</keyword>